<reference evidence="1" key="1">
    <citation type="submission" date="2015-12" db="EMBL/GenBank/DDBJ databases">
        <title>Update maize B73 reference genome by single molecule sequencing technologies.</title>
        <authorList>
            <consortium name="Maize Genome Sequencing Project"/>
            <person name="Ware D."/>
        </authorList>
    </citation>
    <scope>NUCLEOTIDE SEQUENCE [LARGE SCALE GENOMIC DNA]</scope>
    <source>
        <tissue evidence="1">Seedling</tissue>
    </source>
</reference>
<sequence length="132" mass="14535">MWTISAACATQIRRICASTAFPTGAGRCRRRRRRFLRSCPSRRSASTLRATACCAATGSHSSPSTLTRGSSLSYSSVTRGSFSCMWFLPMQLLSDLKCTSTYLPCMHRMTSVDRKLTDYSFSCLTIQTYGGG</sequence>
<evidence type="ECO:0000313" key="1">
    <source>
        <dbReference type="EMBL" id="ONM25640.1"/>
    </source>
</evidence>
<dbReference type="EMBL" id="CM007648">
    <property type="protein sequence ID" value="ONM25640.1"/>
    <property type="molecule type" value="Genomic_DNA"/>
</dbReference>
<proteinExistence type="predicted"/>
<dbReference type="AlphaFoldDB" id="A0A1D6F2I1"/>
<protein>
    <submittedName>
        <fullName evidence="1">Uncharacterized protein</fullName>
    </submittedName>
</protein>
<gene>
    <name evidence="1" type="ORF">ZEAMMB73_Zm00001d007054</name>
</gene>
<dbReference type="InParanoid" id="A0A1D6F2I1"/>
<accession>A0A1D6F2I1</accession>
<name>A0A1D6F2I1_MAIZE</name>
<organism evidence="1">
    <name type="scientific">Zea mays</name>
    <name type="common">Maize</name>
    <dbReference type="NCBI Taxonomy" id="4577"/>
    <lineage>
        <taxon>Eukaryota</taxon>
        <taxon>Viridiplantae</taxon>
        <taxon>Streptophyta</taxon>
        <taxon>Embryophyta</taxon>
        <taxon>Tracheophyta</taxon>
        <taxon>Spermatophyta</taxon>
        <taxon>Magnoliopsida</taxon>
        <taxon>Liliopsida</taxon>
        <taxon>Poales</taxon>
        <taxon>Poaceae</taxon>
        <taxon>PACMAD clade</taxon>
        <taxon>Panicoideae</taxon>
        <taxon>Andropogonodae</taxon>
        <taxon>Andropogoneae</taxon>
        <taxon>Tripsacinae</taxon>
        <taxon>Zea</taxon>
    </lineage>
</organism>